<dbReference type="SUPFAM" id="SSF50978">
    <property type="entry name" value="WD40 repeat-like"/>
    <property type="match status" value="1"/>
</dbReference>
<accession>A0A811LEB8</accession>
<gene>
    <name evidence="1" type="ORF">BOKJ2_LOCUS11814</name>
</gene>
<name>A0A811LEB8_9BILA</name>
<dbReference type="OrthoDB" id="5814782at2759"/>
<dbReference type="EMBL" id="CAJFCW020000005">
    <property type="protein sequence ID" value="CAG9121466.1"/>
    <property type="molecule type" value="Genomic_DNA"/>
</dbReference>
<reference evidence="1" key="1">
    <citation type="submission" date="2020-09" db="EMBL/GenBank/DDBJ databases">
        <authorList>
            <person name="Kikuchi T."/>
        </authorList>
    </citation>
    <scope>NUCLEOTIDE SEQUENCE</scope>
    <source>
        <strain evidence="1">SH1</strain>
    </source>
</reference>
<dbReference type="InterPro" id="IPR036322">
    <property type="entry name" value="WD40_repeat_dom_sf"/>
</dbReference>
<sequence>MLRSKHHNPIVEPPPASKPDGVIELEPSFVSHGVMDGAITCVLAVDSPYNRDDQHDETLLLAGTVNGDIYLYDLITRKYCGAIYKNSLRKGDKRKHEIQDERSNWILDEEGMVLSRQESGINQMGSLSTTTIWVQFRGGSLALFAWDLAVDNKEPRLNLQKRIPFNHAGFCKAVYFQEKFILPDTMPGAANGFSIMDERCNKKMYELSEDLLRRDCHIKKADIEKMKPFSGAIMYIKPYNFGAPELFFIGFEDASLVLFDSFDSTIVDWYEYYIPDHNNGLLSIASRTLLNSDEMEAHQFLVVLPNLVYLLYFDPREHKFIFNMKIKEWKGDLKCMAVTFGPEAHRRRPSKLTDPCRFAVAFNWGKLEIYALSFDTTSNDFQISHIYTASVAKEIMDLNWSLRSQTLIACCVETKEGKETKNRLGKLYYYEKAPLLKKQKIKY</sequence>
<dbReference type="Proteomes" id="UP000783686">
    <property type="component" value="Unassembled WGS sequence"/>
</dbReference>
<evidence type="ECO:0000313" key="1">
    <source>
        <dbReference type="EMBL" id="CAD5225911.1"/>
    </source>
</evidence>
<dbReference type="AlphaFoldDB" id="A0A811LEB8"/>
<protein>
    <submittedName>
        <fullName evidence="1">Uncharacterized protein</fullName>
    </submittedName>
</protein>
<keyword evidence="2" id="KW-1185">Reference proteome</keyword>
<dbReference type="EMBL" id="CAJFDH010000005">
    <property type="protein sequence ID" value="CAD5225911.1"/>
    <property type="molecule type" value="Genomic_DNA"/>
</dbReference>
<organism evidence="1 2">
    <name type="scientific">Bursaphelenchus okinawaensis</name>
    <dbReference type="NCBI Taxonomy" id="465554"/>
    <lineage>
        <taxon>Eukaryota</taxon>
        <taxon>Metazoa</taxon>
        <taxon>Ecdysozoa</taxon>
        <taxon>Nematoda</taxon>
        <taxon>Chromadorea</taxon>
        <taxon>Rhabditida</taxon>
        <taxon>Tylenchina</taxon>
        <taxon>Tylenchomorpha</taxon>
        <taxon>Aphelenchoidea</taxon>
        <taxon>Aphelenchoididae</taxon>
        <taxon>Bursaphelenchus</taxon>
    </lineage>
</organism>
<proteinExistence type="predicted"/>
<comment type="caution">
    <text evidence="1">The sequence shown here is derived from an EMBL/GenBank/DDBJ whole genome shotgun (WGS) entry which is preliminary data.</text>
</comment>
<evidence type="ECO:0000313" key="2">
    <source>
        <dbReference type="Proteomes" id="UP000614601"/>
    </source>
</evidence>
<dbReference type="Proteomes" id="UP000614601">
    <property type="component" value="Unassembled WGS sequence"/>
</dbReference>